<evidence type="ECO:0000256" key="1">
    <source>
        <dbReference type="ARBA" id="ARBA00009986"/>
    </source>
</evidence>
<name>A0A3P3W0N8_9MICO</name>
<dbReference type="GO" id="GO:0004029">
    <property type="term" value="F:aldehyde dehydrogenase (NAD+) activity"/>
    <property type="evidence" value="ECO:0007669"/>
    <property type="project" value="TreeGrafter"/>
</dbReference>
<dbReference type="InterPro" id="IPR029510">
    <property type="entry name" value="Ald_DH_CS_GLU"/>
</dbReference>
<feature type="active site" evidence="5">
    <location>
        <position position="253"/>
    </location>
</feature>
<dbReference type="FunFam" id="3.40.309.10:FF:000003">
    <property type="entry name" value="Aldehyde dehydrogenase"/>
    <property type="match status" value="1"/>
</dbReference>
<dbReference type="GO" id="GO:0005737">
    <property type="term" value="C:cytoplasm"/>
    <property type="evidence" value="ECO:0007669"/>
    <property type="project" value="TreeGrafter"/>
</dbReference>
<evidence type="ECO:0000313" key="9">
    <source>
        <dbReference type="EMBL" id="RRJ87446.1"/>
    </source>
</evidence>
<dbReference type="InterPro" id="IPR016161">
    <property type="entry name" value="Ald_DH/histidinol_DH"/>
</dbReference>
<dbReference type="FunFam" id="3.40.605.10:FF:000004">
    <property type="entry name" value="Aldehyde dehydrogenase"/>
    <property type="match status" value="1"/>
</dbReference>
<gene>
    <name evidence="9" type="ORF">EG850_03850</name>
</gene>
<dbReference type="InterPro" id="IPR012394">
    <property type="entry name" value="Aldehyde_DH_NAD(P)"/>
</dbReference>
<dbReference type="PROSITE" id="PS00070">
    <property type="entry name" value="ALDEHYDE_DEHYDR_CYS"/>
    <property type="match status" value="1"/>
</dbReference>
<organism evidence="9 10">
    <name type="scientific">Gulosibacter macacae</name>
    <dbReference type="NCBI Taxonomy" id="2488791"/>
    <lineage>
        <taxon>Bacteria</taxon>
        <taxon>Bacillati</taxon>
        <taxon>Actinomycetota</taxon>
        <taxon>Actinomycetes</taxon>
        <taxon>Micrococcales</taxon>
        <taxon>Microbacteriaceae</taxon>
        <taxon>Gulosibacter</taxon>
    </lineage>
</organism>
<evidence type="ECO:0000256" key="7">
    <source>
        <dbReference type="RuleBase" id="RU003345"/>
    </source>
</evidence>
<dbReference type="CDD" id="cd07087">
    <property type="entry name" value="ALDH_F3-13-14_CALDH-like"/>
    <property type="match status" value="1"/>
</dbReference>
<dbReference type="SUPFAM" id="SSF53720">
    <property type="entry name" value="ALDH-like"/>
    <property type="match status" value="1"/>
</dbReference>
<protein>
    <recommendedName>
        <fullName evidence="4">Aldehyde dehydrogenase</fullName>
    </recommendedName>
</protein>
<dbReference type="AlphaFoldDB" id="A0A3P3W0N8"/>
<accession>A0A3P3W0N8</accession>
<evidence type="ECO:0000256" key="3">
    <source>
        <dbReference type="ARBA" id="ARBA00023027"/>
    </source>
</evidence>
<dbReference type="Proteomes" id="UP000274391">
    <property type="component" value="Unassembled WGS sequence"/>
</dbReference>
<dbReference type="InterPro" id="IPR016162">
    <property type="entry name" value="Ald_DH_N"/>
</dbReference>
<comment type="similarity">
    <text evidence="1 4 7">Belongs to the aldehyde dehydrogenase family.</text>
</comment>
<dbReference type="InterPro" id="IPR015590">
    <property type="entry name" value="Aldehyde_DH_dom"/>
</dbReference>
<evidence type="ECO:0000256" key="4">
    <source>
        <dbReference type="PIRNR" id="PIRNR036492"/>
    </source>
</evidence>
<dbReference type="InterPro" id="IPR016163">
    <property type="entry name" value="Ald_DH_C"/>
</dbReference>
<evidence type="ECO:0000256" key="6">
    <source>
        <dbReference type="PROSITE-ProRule" id="PRU10007"/>
    </source>
</evidence>
<comment type="caution">
    <text evidence="9">The sequence shown here is derived from an EMBL/GenBank/DDBJ whole genome shotgun (WGS) entry which is preliminary data.</text>
</comment>
<dbReference type="OrthoDB" id="6882680at2"/>
<feature type="domain" description="Aldehyde dehydrogenase" evidence="8">
    <location>
        <begin position="13"/>
        <end position="437"/>
    </location>
</feature>
<evidence type="ECO:0000259" key="8">
    <source>
        <dbReference type="Pfam" id="PF00171"/>
    </source>
</evidence>
<proteinExistence type="inferred from homology"/>
<evidence type="ECO:0000256" key="2">
    <source>
        <dbReference type="ARBA" id="ARBA00023002"/>
    </source>
</evidence>
<keyword evidence="2 4" id="KW-0560">Oxidoreductase</keyword>
<dbReference type="Gene3D" id="3.40.309.10">
    <property type="entry name" value="Aldehyde Dehydrogenase, Chain A, domain 2"/>
    <property type="match status" value="1"/>
</dbReference>
<dbReference type="PANTHER" id="PTHR43570:SF16">
    <property type="entry name" value="ALDEHYDE DEHYDROGENASE TYPE III, ISOFORM Q"/>
    <property type="match status" value="1"/>
</dbReference>
<keyword evidence="10" id="KW-1185">Reference proteome</keyword>
<dbReference type="PROSITE" id="PS00687">
    <property type="entry name" value="ALDEHYDE_DEHYDR_GLU"/>
    <property type="match status" value="1"/>
</dbReference>
<evidence type="ECO:0000256" key="5">
    <source>
        <dbReference type="PIRSR" id="PIRSR036492-1"/>
    </source>
</evidence>
<dbReference type="EMBL" id="RQVS01000004">
    <property type="protein sequence ID" value="RRJ87446.1"/>
    <property type="molecule type" value="Genomic_DNA"/>
</dbReference>
<dbReference type="GO" id="GO:0006081">
    <property type="term" value="P:aldehyde metabolic process"/>
    <property type="evidence" value="ECO:0007669"/>
    <property type="project" value="InterPro"/>
</dbReference>
<dbReference type="InterPro" id="IPR016160">
    <property type="entry name" value="Ald_DH_CS_CYS"/>
</dbReference>
<reference evidence="9 10" key="1">
    <citation type="submission" date="2018-11" db="EMBL/GenBank/DDBJ databases">
        <title>YIM 102482-1 draft genome.</title>
        <authorList>
            <person name="Li G."/>
            <person name="Jiang Y."/>
        </authorList>
    </citation>
    <scope>NUCLEOTIDE SEQUENCE [LARGE SCALE GENOMIC DNA]</scope>
    <source>
        <strain evidence="9 10">YIM 102482-1</strain>
    </source>
</reference>
<keyword evidence="3" id="KW-0520">NAD</keyword>
<dbReference type="PIRSF" id="PIRSF036492">
    <property type="entry name" value="ALDH"/>
    <property type="match status" value="1"/>
</dbReference>
<feature type="active site" evidence="5 6">
    <location>
        <position position="219"/>
    </location>
</feature>
<evidence type="ECO:0000313" key="10">
    <source>
        <dbReference type="Proteomes" id="UP000274391"/>
    </source>
</evidence>
<dbReference type="RefSeq" id="WP_124970241.1">
    <property type="nucleotide sequence ID" value="NZ_RQVS01000004.1"/>
</dbReference>
<dbReference type="PANTHER" id="PTHR43570">
    <property type="entry name" value="ALDEHYDE DEHYDROGENASE"/>
    <property type="match status" value="1"/>
</dbReference>
<dbReference type="Pfam" id="PF00171">
    <property type="entry name" value="Aldedh"/>
    <property type="match status" value="1"/>
</dbReference>
<dbReference type="Gene3D" id="3.40.605.10">
    <property type="entry name" value="Aldehyde Dehydrogenase, Chain A, domain 1"/>
    <property type="match status" value="1"/>
</dbReference>
<sequence>MTEPRPATALDHIPTLVAQTRQSFVSGRTKPISWRLAQLRGIEALIVERRRELSVALAADLGKSETEAYLTELSIVRHEAQLAQRQLRRWLRPKPVGVGLALTPARAWTMLEPLGTVLIIGPWNYPVQLVLAPLVGAVAAGNAAVVKPSELAPATSALLAKLLPNYLDADAVTVVEGGADETQALLAERWDHIFYTGGSRVARIIARSAAEHLTPITLELGGKSPAFVDGSGDLDTVARRLVWAKFTNAGQTCIAPDYVLATKDAVPRLERALTAAITELYGPDPMRSPDFARIVNRRHFDRLTAFLGGGRTVAGGTSDPDALRIAPTVLGDVNPASPVMAEEIFGPILPIVPVADAREAIAFINARPKPLALYTFTAHRRVERAFERGTSSGSLVHGFAIAQASIAELPFGGVGESGMGAYHGEASVRVFSHEKSVATKPLRPDTLKVAYPPYSRAQQKLLRGLL</sequence>